<dbReference type="OrthoDB" id="5586at2759"/>
<dbReference type="Gene3D" id="1.10.238.10">
    <property type="entry name" value="EF-hand"/>
    <property type="match status" value="1"/>
</dbReference>
<dbReference type="GO" id="GO:0000159">
    <property type="term" value="C:protein phosphatase type 2A complex"/>
    <property type="evidence" value="ECO:0007669"/>
    <property type="project" value="TreeGrafter"/>
</dbReference>
<sequence length="853" mass="95820">MEGRVKKRPSGITGLASSEEVTDAQVDADDARQHAQDGAAGKAAANHVAKLSVKFEHAPVDLVGAQTLQPGAGAKERGLDQRTSSEGSLGSDRGAQPGGPGGMQARTASYLLPLMSPRVSTNDARRKARLRGSDCCPNAKLRIDTLLFQWLCTNEPRLLLDAIVGTVSDSEANQQAWNLLTHERSMGKRSPTQRSHLDLPHASSLEGSGLLSMSSVGLGASLTDIGTSNGTTVETSLTSTPAAAPYATRNSELFKFISQNVGLGSVPRQYADQASAAALSPRKRMYSPLDTFATDLLDRAPSGGSDLFSEASNPNGMTPGNAKMGPRALSRSKSSKRDIKRITTARSSIDLDAVKEAPKQDQEIPPFYVPMRVADEESARIEEDILHEFFNLPMPSRAKDDDDFVEDGAEAVEEVPRNEVSRPDFAEMVVEVFGLPSFFSGVLFDRIYRASHGCAEGGEEEQKVPDEVDPDEQEIDRQAVMKFWEVNCKGRSRPARLFHFLLNGADRDYLVPGDLFELVESLLVCHPGLAFLASTPEFQKRYAETVVQRIFFYLSDHPTGKVYFRNVVHRGFLDVLMELDEEEDINRERKFFSYEHFYVLYCRFWELDQDHDLLIDREDLLRYNGHSLTCRVLDRVFAGVGRPHDCKEPGFMGYTDFVWFCLCEEDKTSRTSIMYWFRCIDLDGNGIITLDEVEYFFAEQQHRMECLGHESVELVDIVCQLFDMLKPNFQRPFVRLNDLYRNKLSAQFFNVLFNLNKFFESEAKDPMQLQQERATPQYSDWDRFAANEYMRLSQEDDGDDDDDEFEGDEFDGEVEGDLPSDDSDEYERKDEWEDVADVDMDSADEAFEAIPLS</sequence>
<reference evidence="6" key="1">
    <citation type="journal article" date="2019" name="Nat. Commun.">
        <title>Expansion of phycobilisome linker gene families in mesophilic red algae.</title>
        <authorList>
            <person name="Lee J."/>
            <person name="Kim D."/>
            <person name="Bhattacharya D."/>
            <person name="Yoon H.S."/>
        </authorList>
    </citation>
    <scope>NUCLEOTIDE SEQUENCE [LARGE SCALE GENOMIC DNA]</scope>
    <source>
        <strain evidence="6">CCMP 1328</strain>
    </source>
</reference>
<dbReference type="Proteomes" id="UP000324585">
    <property type="component" value="Unassembled WGS sequence"/>
</dbReference>
<dbReference type="PANTHER" id="PTHR14095">
    <property type="entry name" value="PHOSPHATASE 2A REGULATORY SUBUNIT-RELATED"/>
    <property type="match status" value="1"/>
</dbReference>
<protein>
    <submittedName>
        <fullName evidence="5">Serine/threonine protein phosphatase 2A regulatory subunit B''beta</fullName>
    </submittedName>
</protein>
<proteinExistence type="predicted"/>
<dbReference type="PANTHER" id="PTHR14095:SF0">
    <property type="entry name" value="MIP22305P"/>
    <property type="match status" value="1"/>
</dbReference>
<dbReference type="InterPro" id="IPR018247">
    <property type="entry name" value="EF_Hand_1_Ca_BS"/>
</dbReference>
<dbReference type="AlphaFoldDB" id="A0A5J4YYB7"/>
<dbReference type="SUPFAM" id="SSF47473">
    <property type="entry name" value="EF-hand"/>
    <property type="match status" value="1"/>
</dbReference>
<feature type="compositionally biased region" description="Low complexity" evidence="3">
    <location>
        <begin position="36"/>
        <end position="45"/>
    </location>
</feature>
<keyword evidence="1" id="KW-0479">Metal-binding</keyword>
<organism evidence="5 6">
    <name type="scientific">Porphyridium purpureum</name>
    <name type="common">Red alga</name>
    <name type="synonym">Porphyridium cruentum</name>
    <dbReference type="NCBI Taxonomy" id="35688"/>
    <lineage>
        <taxon>Eukaryota</taxon>
        <taxon>Rhodophyta</taxon>
        <taxon>Bangiophyceae</taxon>
        <taxon>Porphyridiales</taxon>
        <taxon>Porphyridiaceae</taxon>
        <taxon>Porphyridium</taxon>
    </lineage>
</organism>
<feature type="domain" description="EF-hand" evidence="4">
    <location>
        <begin position="668"/>
        <end position="703"/>
    </location>
</feature>
<dbReference type="PROSITE" id="PS50222">
    <property type="entry name" value="EF_HAND_2"/>
    <property type="match status" value="1"/>
</dbReference>
<dbReference type="GO" id="GO:0019888">
    <property type="term" value="F:protein phosphatase regulator activity"/>
    <property type="evidence" value="ECO:0007669"/>
    <property type="project" value="TreeGrafter"/>
</dbReference>
<dbReference type="InterPro" id="IPR041534">
    <property type="entry name" value="EF-hand_13"/>
</dbReference>
<dbReference type="Pfam" id="PF17958">
    <property type="entry name" value="EF-hand_13"/>
    <property type="match status" value="1"/>
</dbReference>
<dbReference type="Pfam" id="PF13499">
    <property type="entry name" value="EF-hand_7"/>
    <property type="match status" value="1"/>
</dbReference>
<evidence type="ECO:0000313" key="6">
    <source>
        <dbReference type="Proteomes" id="UP000324585"/>
    </source>
</evidence>
<gene>
    <name evidence="5" type="ORF">FVE85_0328</name>
</gene>
<feature type="region of interest" description="Disordered" evidence="3">
    <location>
        <begin position="1"/>
        <end position="45"/>
    </location>
</feature>
<keyword evidence="2" id="KW-0106">Calcium</keyword>
<evidence type="ECO:0000256" key="2">
    <source>
        <dbReference type="ARBA" id="ARBA00022837"/>
    </source>
</evidence>
<evidence type="ECO:0000259" key="4">
    <source>
        <dbReference type="PROSITE" id="PS50222"/>
    </source>
</evidence>
<evidence type="ECO:0000256" key="1">
    <source>
        <dbReference type="ARBA" id="ARBA00022723"/>
    </source>
</evidence>
<name>A0A5J4YYB7_PORPP</name>
<evidence type="ECO:0000256" key="3">
    <source>
        <dbReference type="SAM" id="MobiDB-lite"/>
    </source>
</evidence>
<keyword evidence="6" id="KW-1185">Reference proteome</keyword>
<feature type="compositionally biased region" description="Acidic residues" evidence="3">
    <location>
        <begin position="832"/>
        <end position="842"/>
    </location>
</feature>
<feature type="region of interest" description="Disordered" evidence="3">
    <location>
        <begin position="303"/>
        <end position="337"/>
    </location>
</feature>
<dbReference type="Gene3D" id="1.10.238.220">
    <property type="match status" value="1"/>
</dbReference>
<dbReference type="InterPro" id="IPR011992">
    <property type="entry name" value="EF-hand-dom_pair"/>
</dbReference>
<dbReference type="InterPro" id="IPR002048">
    <property type="entry name" value="EF_hand_dom"/>
</dbReference>
<feature type="region of interest" description="Disordered" evidence="3">
    <location>
        <begin position="794"/>
        <end position="842"/>
    </location>
</feature>
<feature type="compositionally biased region" description="Acidic residues" evidence="3">
    <location>
        <begin position="795"/>
        <end position="825"/>
    </location>
</feature>
<comment type="caution">
    <text evidence="5">The sequence shown here is derived from an EMBL/GenBank/DDBJ whole genome shotgun (WGS) entry which is preliminary data.</text>
</comment>
<accession>A0A5J4YYB7</accession>
<dbReference type="PROSITE" id="PS00018">
    <property type="entry name" value="EF_HAND_1"/>
    <property type="match status" value="1"/>
</dbReference>
<dbReference type="FunFam" id="1.10.238.10:FF:000025">
    <property type="entry name" value="serine/threonine-protein phosphatase 2A regulatory subunit B'' subunit alpha"/>
    <property type="match status" value="1"/>
</dbReference>
<dbReference type="GO" id="GO:0005509">
    <property type="term" value="F:calcium ion binding"/>
    <property type="evidence" value="ECO:0007669"/>
    <property type="project" value="InterPro"/>
</dbReference>
<evidence type="ECO:0000313" key="5">
    <source>
        <dbReference type="EMBL" id="KAA8496599.1"/>
    </source>
</evidence>
<feature type="region of interest" description="Disordered" evidence="3">
    <location>
        <begin position="66"/>
        <end position="105"/>
    </location>
</feature>
<dbReference type="CDD" id="cd21504">
    <property type="entry name" value="PPP2R3A_B-like"/>
    <property type="match status" value="1"/>
</dbReference>
<dbReference type="EMBL" id="VRMN01000002">
    <property type="protein sequence ID" value="KAA8496599.1"/>
    <property type="molecule type" value="Genomic_DNA"/>
</dbReference>